<keyword evidence="2" id="KW-1185">Reference proteome</keyword>
<comment type="caution">
    <text evidence="1">The sequence shown here is derived from an EMBL/GenBank/DDBJ whole genome shotgun (WGS) entry which is preliminary data.</text>
</comment>
<name>N9XJE7_9CLOT</name>
<dbReference type="Proteomes" id="UP000013097">
    <property type="component" value="Unassembled WGS sequence"/>
</dbReference>
<evidence type="ECO:0000313" key="1">
    <source>
        <dbReference type="EMBL" id="ENY99812.1"/>
    </source>
</evidence>
<accession>N9XJE7</accession>
<proteinExistence type="predicted"/>
<dbReference type="RefSeq" id="WP_002599389.1">
    <property type="nucleotide sequence ID" value="NZ_KB850958.1"/>
</dbReference>
<dbReference type="EMBL" id="AGYT01000019">
    <property type="protein sequence ID" value="ENY99812.1"/>
    <property type="molecule type" value="Genomic_DNA"/>
</dbReference>
<gene>
    <name evidence="1" type="ORF">HMPREF1092_02948</name>
</gene>
<dbReference type="AlphaFoldDB" id="N9XJE7"/>
<reference evidence="1 2" key="1">
    <citation type="submission" date="2013-01" db="EMBL/GenBank/DDBJ databases">
        <title>The Genome Sequence of Clostridium colicanis 209318.</title>
        <authorList>
            <consortium name="The Broad Institute Genome Sequencing Platform"/>
            <person name="Earl A."/>
            <person name="Ward D."/>
            <person name="Feldgarden M."/>
            <person name="Gevers D."/>
            <person name="Courvalin P."/>
            <person name="Lambert T."/>
            <person name="Walker B."/>
            <person name="Young S.K."/>
            <person name="Zeng Q."/>
            <person name="Gargeya S."/>
            <person name="Fitzgerald M."/>
            <person name="Haas B."/>
            <person name="Abouelleil A."/>
            <person name="Alvarado L."/>
            <person name="Arachchi H.M."/>
            <person name="Berlin A.M."/>
            <person name="Chapman S.B."/>
            <person name="Dewar J."/>
            <person name="Goldberg J."/>
            <person name="Griggs A."/>
            <person name="Gujja S."/>
            <person name="Hansen M."/>
            <person name="Howarth C."/>
            <person name="Imamovic A."/>
            <person name="Larimer J."/>
            <person name="McCowan C."/>
            <person name="Murphy C."/>
            <person name="Neiman D."/>
            <person name="Pearson M."/>
            <person name="Priest M."/>
            <person name="Roberts A."/>
            <person name="Saif S."/>
            <person name="Shea T."/>
            <person name="Sisk P."/>
            <person name="Sykes S."/>
            <person name="Wortman J."/>
            <person name="Nusbaum C."/>
            <person name="Birren B."/>
        </authorList>
    </citation>
    <scope>NUCLEOTIDE SEQUENCE [LARGE SCALE GENOMIC DNA]</scope>
    <source>
        <strain evidence="1 2">209318</strain>
    </source>
</reference>
<dbReference type="PATRIC" id="fig|999411.4.peg.2863"/>
<dbReference type="HOGENOM" id="CLU_2408043_0_0_9"/>
<evidence type="ECO:0000313" key="2">
    <source>
        <dbReference type="Proteomes" id="UP000013097"/>
    </source>
</evidence>
<protein>
    <submittedName>
        <fullName evidence="1">Uncharacterized protein</fullName>
    </submittedName>
</protein>
<sequence length="92" mass="10737">MLVTIYFKSGTNTKIIINSFSEIDNMYNIDDISRVEVENSIYGEDNSPIINQLENEEILKLKERIRIAEEERLNGKGMTVKEVKENLEKTRK</sequence>
<organism evidence="1 2">
    <name type="scientific">Clostridium thermobutyricum</name>
    <dbReference type="NCBI Taxonomy" id="29372"/>
    <lineage>
        <taxon>Bacteria</taxon>
        <taxon>Bacillati</taxon>
        <taxon>Bacillota</taxon>
        <taxon>Clostridia</taxon>
        <taxon>Eubacteriales</taxon>
        <taxon>Clostridiaceae</taxon>
        <taxon>Clostridium</taxon>
    </lineage>
</organism>